<dbReference type="STRING" id="1121448.DGI_1493"/>
<dbReference type="Pfam" id="PF04015">
    <property type="entry name" value="DUF362"/>
    <property type="match status" value="1"/>
</dbReference>
<reference evidence="3" key="2">
    <citation type="submission" date="2013-07" db="EMBL/GenBank/DDBJ databases">
        <authorList>
            <person name="Morais-Silva F.O."/>
            <person name="Rezende A.M."/>
            <person name="Pimentel C."/>
            <person name="Resende D.M."/>
            <person name="Santos C.I."/>
            <person name="Clemente C."/>
            <person name="de Oliveira L.M."/>
            <person name="da Silva S.M."/>
            <person name="Costa D.A."/>
            <person name="Varela-Raposo A."/>
            <person name="Horacio E.C.A."/>
            <person name="Matos M."/>
            <person name="Flores O."/>
            <person name="Ruiz J.C."/>
            <person name="Rodrigues-Pousada C."/>
        </authorList>
    </citation>
    <scope>NUCLEOTIDE SEQUENCE [LARGE SCALE GENOMIC DNA]</scope>
    <source>
        <strain evidence="3">ATCC 19364 / DSM 1382 / NCIMB 9332 / VKM B-1759</strain>
    </source>
</reference>
<dbReference type="KEGG" id="dgg:DGI_1493"/>
<dbReference type="Proteomes" id="UP000016587">
    <property type="component" value="Chromosome"/>
</dbReference>
<dbReference type="HOGENOM" id="CLU_058393_1_0_7"/>
<accession>T2GB28</accession>
<evidence type="ECO:0000259" key="1">
    <source>
        <dbReference type="Pfam" id="PF04015"/>
    </source>
</evidence>
<gene>
    <name evidence="2" type="ORF">DGI_1493</name>
</gene>
<dbReference type="EMBL" id="CP006585">
    <property type="protein sequence ID" value="AGW13336.1"/>
    <property type="molecule type" value="Genomic_DNA"/>
</dbReference>
<evidence type="ECO:0000313" key="3">
    <source>
        <dbReference type="Proteomes" id="UP000016587"/>
    </source>
</evidence>
<dbReference type="PATRIC" id="fig|1121448.10.peg.1490"/>
<dbReference type="InterPro" id="IPR007160">
    <property type="entry name" value="DUF362"/>
</dbReference>
<proteinExistence type="predicted"/>
<name>T2GB28_MEGG1</name>
<reference evidence="2 3" key="1">
    <citation type="journal article" date="2013" name="J. Bacteriol.">
        <title>Roles of HynAB and Ech, the only two hydrogenases found in the model sulfate reducer Desulfovibrio gigas.</title>
        <authorList>
            <person name="Morais-Silva F.O."/>
            <person name="Santos C.I."/>
            <person name="Rodrigues R."/>
            <person name="Pereira I.A."/>
            <person name="Rodrigues-Pousada C."/>
        </authorList>
    </citation>
    <scope>NUCLEOTIDE SEQUENCE [LARGE SCALE GENOMIC DNA]</scope>
    <source>
        <strain evidence="3">ATCC 19364 / DSM 1382 / NCIMB 9332 / VKM B-1759</strain>
    </source>
</reference>
<sequence length="309" mass="32490">MSMPMLQVSLDRCPAYGAPGLSALVGELLQGAGCRPTPGTRVLVKPNLISAADAGLAATHPAVVRAVCEYLLAHGCRVQVGDSPAFGTGRLVARKVGIVAALRDLPVSLVELDRPRAVALSFGERIGISAVALESELLVNVPKCKVHVQMRLSLAVKNCFGCVAGMRKPLAHARYGEQGTRFESMLLDILAALPAMVHLIDGITAMHVRGPMGGQPFALGLLGASASAVALDTALATVLGVTPEESAIWQESLRRGIPGSRLEQLDFPRLHPRDFAAAGFQVPGVLRPVTFNPLQLARGACKRLLARLG</sequence>
<dbReference type="AlphaFoldDB" id="T2GB28"/>
<feature type="domain" description="DUF362" evidence="1">
    <location>
        <begin position="42"/>
        <end position="236"/>
    </location>
</feature>
<organism evidence="2 3">
    <name type="scientific">Megalodesulfovibrio gigas (strain ATCC 19364 / DSM 1382 / NCIMB 9332 / VKM B-1759)</name>
    <name type="common">Desulfovibrio gigas</name>
    <dbReference type="NCBI Taxonomy" id="1121448"/>
    <lineage>
        <taxon>Bacteria</taxon>
        <taxon>Pseudomonadati</taxon>
        <taxon>Thermodesulfobacteriota</taxon>
        <taxon>Desulfovibrionia</taxon>
        <taxon>Desulfovibrionales</taxon>
        <taxon>Desulfovibrionaceae</taxon>
        <taxon>Megalodesulfovibrio</taxon>
    </lineage>
</organism>
<dbReference type="eggNOG" id="COG2006">
    <property type="taxonomic scope" value="Bacteria"/>
</dbReference>
<keyword evidence="3" id="KW-1185">Reference proteome</keyword>
<evidence type="ECO:0000313" key="2">
    <source>
        <dbReference type="EMBL" id="AGW13336.1"/>
    </source>
</evidence>
<protein>
    <recommendedName>
        <fullName evidence="1">DUF362 domain-containing protein</fullName>
    </recommendedName>
</protein>